<name>A0A1C3HDJ3_SERMA</name>
<feature type="domain" description="Major facilitator superfamily (MFS) profile" evidence="7">
    <location>
        <begin position="1"/>
        <end position="383"/>
    </location>
</feature>
<feature type="transmembrane region" description="Helical" evidence="6">
    <location>
        <begin position="105"/>
        <end position="123"/>
    </location>
</feature>
<feature type="transmembrane region" description="Helical" evidence="6">
    <location>
        <begin position="236"/>
        <end position="256"/>
    </location>
</feature>
<feature type="transmembrane region" description="Helical" evidence="6">
    <location>
        <begin position="7"/>
        <end position="32"/>
    </location>
</feature>
<gene>
    <name evidence="8" type="primary">ydhP_1</name>
    <name evidence="8" type="ORF">PWN146_01802</name>
</gene>
<dbReference type="EMBL" id="LT575490">
    <property type="protein sequence ID" value="SAY43111.1"/>
    <property type="molecule type" value="Genomic_DNA"/>
</dbReference>
<evidence type="ECO:0000256" key="4">
    <source>
        <dbReference type="ARBA" id="ARBA00022989"/>
    </source>
</evidence>
<dbReference type="InterPro" id="IPR036259">
    <property type="entry name" value="MFS_trans_sf"/>
</dbReference>
<evidence type="ECO:0000256" key="6">
    <source>
        <dbReference type="SAM" id="Phobius"/>
    </source>
</evidence>
<protein>
    <submittedName>
        <fullName evidence="8">Inner membrane transport protein YdhP</fullName>
    </submittedName>
</protein>
<dbReference type="CDD" id="cd17324">
    <property type="entry name" value="MFS_NepI_like"/>
    <property type="match status" value="1"/>
</dbReference>
<feature type="transmembrane region" description="Helical" evidence="6">
    <location>
        <begin position="298"/>
        <end position="317"/>
    </location>
</feature>
<dbReference type="InterPro" id="IPR011701">
    <property type="entry name" value="MFS"/>
</dbReference>
<keyword evidence="5 6" id="KW-0472">Membrane</keyword>
<feature type="transmembrane region" description="Helical" evidence="6">
    <location>
        <begin position="44"/>
        <end position="65"/>
    </location>
</feature>
<keyword evidence="3 6" id="KW-0812">Transmembrane</keyword>
<feature type="transmembrane region" description="Helical" evidence="6">
    <location>
        <begin position="329"/>
        <end position="350"/>
    </location>
</feature>
<organism evidence="8">
    <name type="scientific">Serratia marcescens</name>
    <dbReference type="NCBI Taxonomy" id="615"/>
    <lineage>
        <taxon>Bacteria</taxon>
        <taxon>Pseudomonadati</taxon>
        <taxon>Pseudomonadota</taxon>
        <taxon>Gammaproteobacteria</taxon>
        <taxon>Enterobacterales</taxon>
        <taxon>Yersiniaceae</taxon>
        <taxon>Serratia</taxon>
    </lineage>
</organism>
<feature type="transmembrane region" description="Helical" evidence="6">
    <location>
        <begin position="130"/>
        <end position="149"/>
    </location>
</feature>
<feature type="transmembrane region" description="Helical" evidence="6">
    <location>
        <begin position="202"/>
        <end position="224"/>
    </location>
</feature>
<dbReference type="GO" id="GO:0022857">
    <property type="term" value="F:transmembrane transporter activity"/>
    <property type="evidence" value="ECO:0007669"/>
    <property type="project" value="InterPro"/>
</dbReference>
<dbReference type="PANTHER" id="PTHR43124">
    <property type="entry name" value="PURINE EFFLUX PUMP PBUE"/>
    <property type="match status" value="1"/>
</dbReference>
<feature type="transmembrane region" description="Helical" evidence="6">
    <location>
        <begin position="356"/>
        <end position="378"/>
    </location>
</feature>
<keyword evidence="4 6" id="KW-1133">Transmembrane helix</keyword>
<comment type="subcellular location">
    <subcellularLocation>
        <location evidence="1">Cell membrane</location>
        <topology evidence="1">Multi-pass membrane protein</topology>
    </subcellularLocation>
</comment>
<evidence type="ECO:0000256" key="3">
    <source>
        <dbReference type="ARBA" id="ARBA00022692"/>
    </source>
</evidence>
<proteinExistence type="predicted"/>
<dbReference type="GO" id="GO:0005886">
    <property type="term" value="C:plasma membrane"/>
    <property type="evidence" value="ECO:0007669"/>
    <property type="project" value="UniProtKB-SubCell"/>
</dbReference>
<keyword evidence="2" id="KW-1003">Cell membrane</keyword>
<feature type="transmembrane region" description="Helical" evidence="6">
    <location>
        <begin position="72"/>
        <end position="99"/>
    </location>
</feature>
<feature type="transmembrane region" description="Helical" evidence="6">
    <location>
        <begin position="161"/>
        <end position="181"/>
    </location>
</feature>
<dbReference type="InterPro" id="IPR020846">
    <property type="entry name" value="MFS_dom"/>
</dbReference>
<dbReference type="SUPFAM" id="SSF103473">
    <property type="entry name" value="MFS general substrate transporter"/>
    <property type="match status" value="1"/>
</dbReference>
<dbReference type="PROSITE" id="PS50850">
    <property type="entry name" value="MFS"/>
    <property type="match status" value="1"/>
</dbReference>
<sequence length="405" mass="43062">MGLMPPIFFIALGLFGVYCIEFGVVGILPQIIARYGISTAQAGWLVGVFALTIALFGPLLVLLASRFNRKRMLLIALAVFAAASALAAQADSFAMLMLLRILPALFHPIYFSLAMVAAAALYPPHLATKATAYAFIGTSMGMVLGIPLTQWIAGQFSYETSFRFCALVNLLAALGLLWRLPDAAVQRLSYGKQLAILRSGTLWLNITTCVLIFAAMFAVYAYAAEYLSREAGIGDAAIGWLLVAFGVGGVAGNLLAGKGLSRYRAVTVLLHPIALMAAYALLYRYGSANIGSMTALCLYWGAAHTSGLIVTQVWLTAEAPQAPAFATGLYIAFINLGVAVGSLVGGWFIAAWGLQGSLLCGAMFAALAAIAIAVRLWLQRQATVALRRSSPSPAETSRFPHRPVR</sequence>
<accession>A0A1C3HDJ3</accession>
<evidence type="ECO:0000256" key="1">
    <source>
        <dbReference type="ARBA" id="ARBA00004651"/>
    </source>
</evidence>
<evidence type="ECO:0000313" key="8">
    <source>
        <dbReference type="EMBL" id="SAY43111.1"/>
    </source>
</evidence>
<evidence type="ECO:0000259" key="7">
    <source>
        <dbReference type="PROSITE" id="PS50850"/>
    </source>
</evidence>
<evidence type="ECO:0000256" key="2">
    <source>
        <dbReference type="ARBA" id="ARBA00022475"/>
    </source>
</evidence>
<dbReference type="AlphaFoldDB" id="A0A1C3HDJ3"/>
<dbReference type="Gene3D" id="1.20.1250.20">
    <property type="entry name" value="MFS general substrate transporter like domains"/>
    <property type="match status" value="1"/>
</dbReference>
<reference evidence="8" key="1">
    <citation type="submission" date="2016-05" db="EMBL/GenBank/DDBJ databases">
        <authorList>
            <person name="Cock P.J.A."/>
            <person name="Cock P.J.A."/>
        </authorList>
    </citation>
    <scope>NUCLEOTIDE SEQUENCE</scope>
    <source>
        <strain evidence="8">PWN146_assembly</strain>
    </source>
</reference>
<feature type="transmembrane region" description="Helical" evidence="6">
    <location>
        <begin position="268"/>
        <end position="286"/>
    </location>
</feature>
<dbReference type="PANTHER" id="PTHR43124:SF3">
    <property type="entry name" value="CHLORAMPHENICOL EFFLUX PUMP RV0191"/>
    <property type="match status" value="1"/>
</dbReference>
<dbReference type="Pfam" id="PF07690">
    <property type="entry name" value="MFS_1"/>
    <property type="match status" value="1"/>
</dbReference>
<dbReference type="InterPro" id="IPR050189">
    <property type="entry name" value="MFS_Efflux_Transporters"/>
</dbReference>
<evidence type="ECO:0000256" key="5">
    <source>
        <dbReference type="ARBA" id="ARBA00023136"/>
    </source>
</evidence>